<evidence type="ECO:0000256" key="2">
    <source>
        <dbReference type="SAM" id="SignalP"/>
    </source>
</evidence>
<dbReference type="AlphaFoldDB" id="A0A4S3KRY8"/>
<sequence length="147" mass="15427">MRRMFLVALALLLLAPLASAQVYKWVDGKGTVHFSQTPPPPGVKYQVMHMASDTGTNATATPPPVTAAANDAGNAPGAQAPVANTPANRAELCKQLQQNMTLLNSPEALNVAGADGKPVALDAQARAQQKTQTQAQIQQFCTPPKTQ</sequence>
<gene>
    <name evidence="4" type="ORF">B1806_02385</name>
</gene>
<evidence type="ECO:0000313" key="4">
    <source>
        <dbReference type="EMBL" id="THD11736.1"/>
    </source>
</evidence>
<dbReference type="Proteomes" id="UP000307749">
    <property type="component" value="Unassembled WGS sequence"/>
</dbReference>
<evidence type="ECO:0000259" key="3">
    <source>
        <dbReference type="Pfam" id="PF13511"/>
    </source>
</evidence>
<dbReference type="Pfam" id="PF13511">
    <property type="entry name" value="DUF4124"/>
    <property type="match status" value="1"/>
</dbReference>
<dbReference type="InterPro" id="IPR025392">
    <property type="entry name" value="DUF4124"/>
</dbReference>
<reference evidence="4 5" key="1">
    <citation type="submission" date="2017-02" db="EMBL/GenBank/DDBJ databases">
        <title>Whole genome sequencing of Metallibacterium scheffleri DSM 24874 (T).</title>
        <authorList>
            <person name="Kumar S."/>
            <person name="Patil P."/>
            <person name="Patil P.B."/>
        </authorList>
    </citation>
    <scope>NUCLEOTIDE SEQUENCE [LARGE SCALE GENOMIC DNA]</scope>
    <source>
        <strain evidence="4 5">DSM 24874</strain>
    </source>
</reference>
<feature type="compositionally biased region" description="Low complexity" evidence="1">
    <location>
        <begin position="54"/>
        <end position="81"/>
    </location>
</feature>
<dbReference type="OrthoDB" id="7068596at2"/>
<evidence type="ECO:0000256" key="1">
    <source>
        <dbReference type="SAM" id="MobiDB-lite"/>
    </source>
</evidence>
<name>A0A4S3KRY8_9GAMM</name>
<keyword evidence="2" id="KW-0732">Signal</keyword>
<feature type="signal peptide" evidence="2">
    <location>
        <begin position="1"/>
        <end position="20"/>
    </location>
</feature>
<dbReference type="STRING" id="993689.GCA_002077135_01552"/>
<feature type="domain" description="DUF4124" evidence="3">
    <location>
        <begin position="9"/>
        <end position="63"/>
    </location>
</feature>
<accession>A0A4S3KRY8</accession>
<dbReference type="RefSeq" id="WP_081126937.1">
    <property type="nucleotide sequence ID" value="NZ_LDOS01000002.1"/>
</dbReference>
<comment type="caution">
    <text evidence="4">The sequence shown here is derived from an EMBL/GenBank/DDBJ whole genome shotgun (WGS) entry which is preliminary data.</text>
</comment>
<protein>
    <recommendedName>
        <fullName evidence="3">DUF4124 domain-containing protein</fullName>
    </recommendedName>
</protein>
<keyword evidence="5" id="KW-1185">Reference proteome</keyword>
<evidence type="ECO:0000313" key="5">
    <source>
        <dbReference type="Proteomes" id="UP000307749"/>
    </source>
</evidence>
<feature type="chain" id="PRO_5020950178" description="DUF4124 domain-containing protein" evidence="2">
    <location>
        <begin position="21"/>
        <end position="147"/>
    </location>
</feature>
<feature type="region of interest" description="Disordered" evidence="1">
    <location>
        <begin position="54"/>
        <end position="83"/>
    </location>
</feature>
<proteinExistence type="predicted"/>
<dbReference type="EMBL" id="MWQO01000007">
    <property type="protein sequence ID" value="THD11736.1"/>
    <property type="molecule type" value="Genomic_DNA"/>
</dbReference>
<organism evidence="4 5">
    <name type="scientific">Metallibacterium scheffleri</name>
    <dbReference type="NCBI Taxonomy" id="993689"/>
    <lineage>
        <taxon>Bacteria</taxon>
        <taxon>Pseudomonadati</taxon>
        <taxon>Pseudomonadota</taxon>
        <taxon>Gammaproteobacteria</taxon>
        <taxon>Lysobacterales</taxon>
        <taxon>Rhodanobacteraceae</taxon>
        <taxon>Metallibacterium</taxon>
    </lineage>
</organism>